<feature type="domain" description="Flavodoxin-like fold" evidence="3">
    <location>
        <begin position="4"/>
        <end position="179"/>
    </location>
</feature>
<sequence>MPPRLLVINGNPKPDSFCHALAREYARSAEEAGAEVTLLHVGELAFEPDLRHGYDLMPPLEPDLLALQQSLSAAHHLVIVSPLWWGNMPARLKGLLDRTLLSGFAFQYVKGKALPLRLRLLAGKTARLLLTMDSPVWYYRWWLGDPASRILDKQVLGLCGIRLTHRQYLGPMHTARDQDRARWLTRTGAAARADVRRLSRRT</sequence>
<evidence type="ECO:0000313" key="4">
    <source>
        <dbReference type="EMBL" id="EHI51222.1"/>
    </source>
</evidence>
<evidence type="ECO:0000259" key="3">
    <source>
        <dbReference type="Pfam" id="PF02525"/>
    </source>
</evidence>
<evidence type="ECO:0000256" key="1">
    <source>
        <dbReference type="ARBA" id="ARBA00006252"/>
    </source>
</evidence>
<name>A0ABP2MX22_AERSS</name>
<protein>
    <submittedName>
        <fullName evidence="4">NADPH-quinone reductase</fullName>
    </submittedName>
</protein>
<dbReference type="Gene3D" id="3.40.50.360">
    <property type="match status" value="1"/>
</dbReference>
<dbReference type="SUPFAM" id="SSF52218">
    <property type="entry name" value="Flavoproteins"/>
    <property type="match status" value="1"/>
</dbReference>
<accession>A0ABP2MX22</accession>
<gene>
    <name evidence="4" type="ORF">IYQ_17844</name>
</gene>
<evidence type="ECO:0000256" key="2">
    <source>
        <dbReference type="ARBA" id="ARBA00023002"/>
    </source>
</evidence>
<dbReference type="Pfam" id="PF02525">
    <property type="entry name" value="Flavodoxin_2"/>
    <property type="match status" value="1"/>
</dbReference>
<evidence type="ECO:0000313" key="5">
    <source>
        <dbReference type="Proteomes" id="UP000006428"/>
    </source>
</evidence>
<dbReference type="RefSeq" id="WP_005318717.1">
    <property type="nucleotide sequence ID" value="NZ_AGVO01000064.1"/>
</dbReference>
<keyword evidence="5" id="KW-1185">Reference proteome</keyword>
<keyword evidence="2" id="KW-0560">Oxidoreductase</keyword>
<dbReference type="InterPro" id="IPR029039">
    <property type="entry name" value="Flavoprotein-like_sf"/>
</dbReference>
<comment type="similarity">
    <text evidence="1">Belongs to the NAD(P)H dehydrogenase (quinone) family.</text>
</comment>
<dbReference type="Proteomes" id="UP000006428">
    <property type="component" value="Unassembled WGS sequence"/>
</dbReference>
<proteinExistence type="inferred from homology"/>
<dbReference type="EMBL" id="AGVO01000064">
    <property type="protein sequence ID" value="EHI51222.1"/>
    <property type="molecule type" value="Genomic_DNA"/>
</dbReference>
<organism evidence="4 5">
    <name type="scientific">Aeromonas salmonicida subsp. salmonicida 01-B526</name>
    <dbReference type="NCBI Taxonomy" id="1076135"/>
    <lineage>
        <taxon>Bacteria</taxon>
        <taxon>Pseudomonadati</taxon>
        <taxon>Pseudomonadota</taxon>
        <taxon>Gammaproteobacteria</taxon>
        <taxon>Aeromonadales</taxon>
        <taxon>Aeromonadaceae</taxon>
        <taxon>Aeromonas</taxon>
    </lineage>
</organism>
<dbReference type="PANTHER" id="PTHR10204:SF34">
    <property type="entry name" value="NAD(P)H DEHYDROGENASE [QUINONE] 1 ISOFORM 1"/>
    <property type="match status" value="1"/>
</dbReference>
<comment type="caution">
    <text evidence="4">The sequence shown here is derived from an EMBL/GenBank/DDBJ whole genome shotgun (WGS) entry which is preliminary data.</text>
</comment>
<dbReference type="InterPro" id="IPR051545">
    <property type="entry name" value="NAD(P)H_dehydrogenase_qn"/>
</dbReference>
<reference evidence="4 5" key="1">
    <citation type="journal article" date="2012" name="Front. Microbiol.">
        <title>Draft Genome Sequence of the Virulent Strain 01-B526 of the Fish Pathogen Aeromonas salmonicida.</title>
        <authorList>
            <person name="Charette S.J."/>
            <person name="Brochu F."/>
            <person name="Boyle B."/>
            <person name="Filion G."/>
            <person name="Tanaka K.H."/>
            <person name="Derome N."/>
        </authorList>
    </citation>
    <scope>NUCLEOTIDE SEQUENCE [LARGE SCALE GENOMIC DNA]</scope>
    <source>
        <strain evidence="4 5">01-B526</strain>
    </source>
</reference>
<dbReference type="PANTHER" id="PTHR10204">
    <property type="entry name" value="NAD P H OXIDOREDUCTASE-RELATED"/>
    <property type="match status" value="1"/>
</dbReference>
<dbReference type="InterPro" id="IPR003680">
    <property type="entry name" value="Flavodoxin_fold"/>
</dbReference>